<organism evidence="1 2">
    <name type="scientific">Phlebia brevispora</name>
    <dbReference type="NCBI Taxonomy" id="194682"/>
    <lineage>
        <taxon>Eukaryota</taxon>
        <taxon>Fungi</taxon>
        <taxon>Dikarya</taxon>
        <taxon>Basidiomycota</taxon>
        <taxon>Agaricomycotina</taxon>
        <taxon>Agaricomycetes</taxon>
        <taxon>Polyporales</taxon>
        <taxon>Meruliaceae</taxon>
        <taxon>Phlebia</taxon>
    </lineage>
</organism>
<keyword evidence="2" id="KW-1185">Reference proteome</keyword>
<evidence type="ECO:0000313" key="1">
    <source>
        <dbReference type="EMBL" id="KAJ3551934.1"/>
    </source>
</evidence>
<protein>
    <submittedName>
        <fullName evidence="1">Uncharacterized protein</fullName>
    </submittedName>
</protein>
<proteinExistence type="predicted"/>
<gene>
    <name evidence="1" type="ORF">NM688_g4421</name>
</gene>
<dbReference type="Proteomes" id="UP001148662">
    <property type="component" value="Unassembled WGS sequence"/>
</dbReference>
<dbReference type="EMBL" id="JANHOG010000729">
    <property type="protein sequence ID" value="KAJ3551934.1"/>
    <property type="molecule type" value="Genomic_DNA"/>
</dbReference>
<comment type="caution">
    <text evidence="1">The sequence shown here is derived from an EMBL/GenBank/DDBJ whole genome shotgun (WGS) entry which is preliminary data.</text>
</comment>
<accession>A0ACC1T311</accession>
<sequence>MAQATTAHANGFEDTLKELEVPAEFAEYETTENADVIVRLEEWRRKAYVVLDELRTQLAAKQDTLTLEERADVISTAAQFDGEGFWVLDTTTELAREILNTYNISDIILVERVLSHHIKPIFQKNPHPDVNPETGRKSTRSAAQLDYYEGQEWKRYPGILNVLSWCVRHIEGTNYERLWHLVIPPAMTLLDDYEARYKIPGVRVISEMLDRVPPELLRRTGIDGLILASLQGCFTSLRKPETPTLLRLTIPTCVKLVEATTAPKSAQRFEQLCAVLGDGIIGSVWFYSTSEPESLAATLDMLPTVVRALGLGVARYLKAMIPQLTYPLVTAPDNTTSTSVQLASAKALRVVIAVCAPRMQRWKGDILNGVCRCWVTLVESGASDNLPAQKEKLELRNILREVCQDLAHACPSVVQDEFTRLSTAKPSLFSALVGPLGKESEDG</sequence>
<name>A0ACC1T311_9APHY</name>
<evidence type="ECO:0000313" key="2">
    <source>
        <dbReference type="Proteomes" id="UP001148662"/>
    </source>
</evidence>
<reference evidence="1" key="1">
    <citation type="submission" date="2022-07" db="EMBL/GenBank/DDBJ databases">
        <title>Genome Sequence of Phlebia brevispora.</title>
        <authorList>
            <person name="Buettner E."/>
        </authorList>
    </citation>
    <scope>NUCLEOTIDE SEQUENCE</scope>
    <source>
        <strain evidence="1">MPL23</strain>
    </source>
</reference>